<name>A0AAN8HCQ3_9TELE</name>
<dbReference type="AlphaFoldDB" id="A0AAN8HCQ3"/>
<gene>
    <name evidence="2" type="ORF">CesoFtcFv8_004267</name>
</gene>
<dbReference type="EMBL" id="JAULUE010002048">
    <property type="protein sequence ID" value="KAK5910432.1"/>
    <property type="molecule type" value="Genomic_DNA"/>
</dbReference>
<keyword evidence="1" id="KW-1133">Transmembrane helix</keyword>
<sequence>MDAVFVVLGMQRFLVSLRVMVSVPVSEVLSVFLLLLLVVVVFSHAGIPQRLRPSAVHRTTEWLHFNDSRAGICKPTTVPSRSNQESVIKRLWRRALQPPGVGWAALDTEAHIDSLGVEAGLTLPHHVSREIRETEHASGHV</sequence>
<keyword evidence="3" id="KW-1185">Reference proteome</keyword>
<evidence type="ECO:0000313" key="3">
    <source>
        <dbReference type="Proteomes" id="UP001335648"/>
    </source>
</evidence>
<evidence type="ECO:0000256" key="1">
    <source>
        <dbReference type="SAM" id="Phobius"/>
    </source>
</evidence>
<protein>
    <submittedName>
        <fullName evidence="2">Uncharacterized protein</fullName>
    </submittedName>
</protein>
<keyword evidence="1" id="KW-0472">Membrane</keyword>
<feature type="transmembrane region" description="Helical" evidence="1">
    <location>
        <begin position="20"/>
        <end position="42"/>
    </location>
</feature>
<proteinExistence type="predicted"/>
<keyword evidence="1" id="KW-0812">Transmembrane</keyword>
<comment type="caution">
    <text evidence="2">The sequence shown here is derived from an EMBL/GenBank/DDBJ whole genome shotgun (WGS) entry which is preliminary data.</text>
</comment>
<evidence type="ECO:0000313" key="2">
    <source>
        <dbReference type="EMBL" id="KAK5910432.1"/>
    </source>
</evidence>
<dbReference type="Proteomes" id="UP001335648">
    <property type="component" value="Unassembled WGS sequence"/>
</dbReference>
<accession>A0AAN8HCQ3</accession>
<organism evidence="2 3">
    <name type="scientific">Champsocephalus esox</name>
    <name type="common">pike icefish</name>
    <dbReference type="NCBI Taxonomy" id="159716"/>
    <lineage>
        <taxon>Eukaryota</taxon>
        <taxon>Metazoa</taxon>
        <taxon>Chordata</taxon>
        <taxon>Craniata</taxon>
        <taxon>Vertebrata</taxon>
        <taxon>Euteleostomi</taxon>
        <taxon>Actinopterygii</taxon>
        <taxon>Neopterygii</taxon>
        <taxon>Teleostei</taxon>
        <taxon>Neoteleostei</taxon>
        <taxon>Acanthomorphata</taxon>
        <taxon>Eupercaria</taxon>
        <taxon>Perciformes</taxon>
        <taxon>Notothenioidei</taxon>
        <taxon>Channichthyidae</taxon>
        <taxon>Champsocephalus</taxon>
    </lineage>
</organism>
<reference evidence="2 3" key="1">
    <citation type="journal article" date="2023" name="Mol. Biol. Evol.">
        <title>Genomics of Secondarily Temperate Adaptation in the Only Non-Antarctic Icefish.</title>
        <authorList>
            <person name="Rivera-Colon A.G."/>
            <person name="Rayamajhi N."/>
            <person name="Minhas B.F."/>
            <person name="Madrigal G."/>
            <person name="Bilyk K.T."/>
            <person name="Yoon V."/>
            <person name="Hune M."/>
            <person name="Gregory S."/>
            <person name="Cheng C.H.C."/>
            <person name="Catchen J.M."/>
        </authorList>
    </citation>
    <scope>NUCLEOTIDE SEQUENCE [LARGE SCALE GENOMIC DNA]</scope>
    <source>
        <strain evidence="2">JC2023a</strain>
    </source>
</reference>